<dbReference type="EMBL" id="KI536312">
    <property type="protein sequence ID" value="ESR60392.1"/>
    <property type="molecule type" value="Genomic_DNA"/>
</dbReference>
<dbReference type="Proteomes" id="UP000030687">
    <property type="component" value="Unassembled WGS sequence"/>
</dbReference>
<reference evidence="1 2" key="1">
    <citation type="submission" date="2013-10" db="EMBL/GenBank/DDBJ databases">
        <authorList>
            <consortium name="International Citrus Genome Consortium"/>
            <person name="Jenkins J."/>
            <person name="Schmutz J."/>
            <person name="Prochnik S."/>
            <person name="Rokhsar D."/>
            <person name="Gmitter F."/>
            <person name="Ollitrault P."/>
            <person name="Machado M."/>
            <person name="Talon M."/>
            <person name="Wincker P."/>
            <person name="Jaillon O."/>
            <person name="Morgante M."/>
        </authorList>
    </citation>
    <scope>NUCLEOTIDE SEQUENCE</scope>
    <source>
        <strain evidence="2">cv. Clemenules</strain>
    </source>
</reference>
<organism evidence="1 2">
    <name type="scientific">Citrus clementina</name>
    <name type="common">Clementine</name>
    <name type="synonym">Citrus deliciosa x Citrus sinensis</name>
    <dbReference type="NCBI Taxonomy" id="85681"/>
    <lineage>
        <taxon>Eukaryota</taxon>
        <taxon>Viridiplantae</taxon>
        <taxon>Streptophyta</taxon>
        <taxon>Embryophyta</taxon>
        <taxon>Tracheophyta</taxon>
        <taxon>Spermatophyta</taxon>
        <taxon>Magnoliopsida</taxon>
        <taxon>eudicotyledons</taxon>
        <taxon>Gunneridae</taxon>
        <taxon>Pentapetalae</taxon>
        <taxon>rosids</taxon>
        <taxon>malvids</taxon>
        <taxon>Sapindales</taxon>
        <taxon>Rutaceae</taxon>
        <taxon>Aurantioideae</taxon>
        <taxon>Citrus</taxon>
    </lineage>
</organism>
<dbReference type="AlphaFoldDB" id="V4U3A8"/>
<evidence type="ECO:0000313" key="2">
    <source>
        <dbReference type="Proteomes" id="UP000030687"/>
    </source>
</evidence>
<dbReference type="InParanoid" id="V4U3A8"/>
<dbReference type="Gramene" id="ESR60392">
    <property type="protein sequence ID" value="ESR60392"/>
    <property type="gene ID" value="CICLE_v10017377mg"/>
</dbReference>
<accession>V4U3A8</accession>
<gene>
    <name evidence="1" type="ORF">CICLE_v10017377mg</name>
</gene>
<dbReference type="KEGG" id="cic:CICLE_v10017377mg"/>
<keyword evidence="2" id="KW-1185">Reference proteome</keyword>
<proteinExistence type="predicted"/>
<name>V4U3A8_CITCL</name>
<evidence type="ECO:0000313" key="1">
    <source>
        <dbReference type="EMBL" id="ESR60392.1"/>
    </source>
</evidence>
<sequence length="74" mass="8726">MYSASIKFNLNAVGIVLTNRTYKWELLYGFCQLYVFVLSMRNGDLIDKLRCFLVYIACIYNHLQLCHRLQFAPV</sequence>
<protein>
    <submittedName>
        <fullName evidence="1">Uncharacterized protein</fullName>
    </submittedName>
</protein>